<dbReference type="AlphaFoldDB" id="A0A8H7AER6"/>
<reference evidence="1" key="1">
    <citation type="submission" date="2020-02" db="EMBL/GenBank/DDBJ databases">
        <authorList>
            <person name="Palmer J.M."/>
        </authorList>
    </citation>
    <scope>NUCLEOTIDE SEQUENCE</scope>
    <source>
        <strain evidence="1">EPUS1.4</strain>
        <tissue evidence="1">Thallus</tissue>
    </source>
</reference>
<name>A0A8H7AER6_9EURO</name>
<protein>
    <submittedName>
        <fullName evidence="1">Uncharacterized protein</fullName>
    </submittedName>
</protein>
<organism evidence="1 2">
    <name type="scientific">Endocarpon pusillum</name>
    <dbReference type="NCBI Taxonomy" id="364733"/>
    <lineage>
        <taxon>Eukaryota</taxon>
        <taxon>Fungi</taxon>
        <taxon>Dikarya</taxon>
        <taxon>Ascomycota</taxon>
        <taxon>Pezizomycotina</taxon>
        <taxon>Eurotiomycetes</taxon>
        <taxon>Chaetothyriomycetidae</taxon>
        <taxon>Verrucariales</taxon>
        <taxon>Verrucariaceae</taxon>
        <taxon>Endocarpon</taxon>
    </lineage>
</organism>
<comment type="caution">
    <text evidence="1">The sequence shown here is derived from an EMBL/GenBank/DDBJ whole genome shotgun (WGS) entry which is preliminary data.</text>
</comment>
<sequence length="97" mass="10998">MDAAAAVAYAEQFGRFALEPDICWLSSQTERDLVRVRNATFRYCPRPRAGRKIEGPNIKAEGSSESKFYTINLWSLFEREACLSRGILFDMAIITTT</sequence>
<evidence type="ECO:0000313" key="1">
    <source>
        <dbReference type="EMBL" id="KAF7505776.1"/>
    </source>
</evidence>
<accession>A0A8H7AER6</accession>
<evidence type="ECO:0000313" key="2">
    <source>
        <dbReference type="Proteomes" id="UP000606974"/>
    </source>
</evidence>
<keyword evidence="2" id="KW-1185">Reference proteome</keyword>
<proteinExistence type="predicted"/>
<dbReference type="Proteomes" id="UP000606974">
    <property type="component" value="Unassembled WGS sequence"/>
</dbReference>
<gene>
    <name evidence="1" type="ORF">GJ744_000447</name>
</gene>
<dbReference type="EMBL" id="JAACFV010000101">
    <property type="protein sequence ID" value="KAF7505776.1"/>
    <property type="molecule type" value="Genomic_DNA"/>
</dbReference>